<dbReference type="PANTHER" id="PTHR11766">
    <property type="entry name" value="TYROSYL-TRNA SYNTHETASE"/>
    <property type="match status" value="1"/>
</dbReference>
<dbReference type="InterPro" id="IPR002305">
    <property type="entry name" value="aa-tRNA-synth_Ic"/>
</dbReference>
<dbReference type="InterPro" id="IPR024107">
    <property type="entry name" value="Tyr-tRNA-ligase_bac_1"/>
</dbReference>
<evidence type="ECO:0000256" key="8">
    <source>
        <dbReference type="ARBA" id="ARBA00033323"/>
    </source>
</evidence>
<dbReference type="PROSITE" id="PS00178">
    <property type="entry name" value="AA_TRNA_LIGASE_I"/>
    <property type="match status" value="1"/>
</dbReference>
<dbReference type="PANTHER" id="PTHR11766:SF0">
    <property type="entry name" value="TYROSINE--TRNA LIGASE, MITOCHONDRIAL"/>
    <property type="match status" value="1"/>
</dbReference>
<name>A0A8K1FCG7_PYTOL</name>
<dbReference type="InterPro" id="IPR001412">
    <property type="entry name" value="aa-tRNA-synth_I_CS"/>
</dbReference>
<evidence type="ECO:0000256" key="5">
    <source>
        <dbReference type="ARBA" id="ARBA00022884"/>
    </source>
</evidence>
<dbReference type="EMBL" id="SPLM01000146">
    <property type="protein sequence ID" value="TMW55814.1"/>
    <property type="molecule type" value="Genomic_DNA"/>
</dbReference>
<evidence type="ECO:0000256" key="10">
    <source>
        <dbReference type="PROSITE-ProRule" id="PRU00182"/>
    </source>
</evidence>
<proteinExistence type="inferred from homology"/>
<dbReference type="CDD" id="cd00805">
    <property type="entry name" value="TyrRS_core"/>
    <property type="match status" value="1"/>
</dbReference>
<dbReference type="InterPro" id="IPR024088">
    <property type="entry name" value="Tyr-tRNA-ligase_bac-type"/>
</dbReference>
<sequence>MSRAIAALRSRGMLAALTHQEAGAQLDKLLLSRSAASTPTVYCGFDPTADSLHLGNLLQGIALRHFQMAGFRPILLVGGATGLIGDPSGKSEERVLLTDEAVDANARNILRGLSPVLDFDCPNTGAIVLNNAEWHTKMNAVEWLRDIGRYFRVSTMMSRESVQKRLQSEQGISFLEFSYQLFQAYDFLHLHRNHHCVAQIGGSDQWGNILSGIELVRKSAGEEVYGTTLTLLTTAAGEKYGKSAGNAIWLDSEKTSVFDFYQYFLRSDDRDIAQLLKSFTFLSVKEIEEIVHEHEKAPEQRAAQKILADTVTTTMHGQEGLKSALDVTSLLFGKSTEGAAPLTAAQVRSLASEAPVSTLRQDDVVGLTLVDIAVQIGAAKSKAECRRLIKGGGVYLNQARVTDDTQVIKATDLIDGSVLLIRTGRRNNFIVQIA</sequence>
<dbReference type="PRINTS" id="PR01040">
    <property type="entry name" value="TRNASYNTHTYR"/>
</dbReference>
<dbReference type="Pfam" id="PF00579">
    <property type="entry name" value="tRNA-synt_1b"/>
    <property type="match status" value="1"/>
</dbReference>
<organism evidence="13 14">
    <name type="scientific">Pythium oligandrum</name>
    <name type="common">Mycoparasitic fungus</name>
    <dbReference type="NCBI Taxonomy" id="41045"/>
    <lineage>
        <taxon>Eukaryota</taxon>
        <taxon>Sar</taxon>
        <taxon>Stramenopiles</taxon>
        <taxon>Oomycota</taxon>
        <taxon>Peronosporomycetes</taxon>
        <taxon>Pythiales</taxon>
        <taxon>Pythiaceae</taxon>
        <taxon>Pythium</taxon>
    </lineage>
</organism>
<evidence type="ECO:0000256" key="3">
    <source>
        <dbReference type="ARBA" id="ARBA00022741"/>
    </source>
</evidence>
<gene>
    <name evidence="13" type="ORF">Poli38472_008462</name>
</gene>
<dbReference type="InterPro" id="IPR054608">
    <property type="entry name" value="SYY-like_C"/>
</dbReference>
<evidence type="ECO:0000313" key="13">
    <source>
        <dbReference type="EMBL" id="TMW55814.1"/>
    </source>
</evidence>
<dbReference type="Proteomes" id="UP000794436">
    <property type="component" value="Unassembled WGS sequence"/>
</dbReference>
<keyword evidence="2 11" id="KW-0436">Ligase</keyword>
<keyword evidence="7 11" id="KW-0030">Aminoacyl-tRNA synthetase</keyword>
<dbReference type="Gene3D" id="3.40.50.620">
    <property type="entry name" value="HUPs"/>
    <property type="match status" value="1"/>
</dbReference>
<evidence type="ECO:0000256" key="9">
    <source>
        <dbReference type="ARBA" id="ARBA00048248"/>
    </source>
</evidence>
<dbReference type="Gene3D" id="3.10.290.10">
    <property type="entry name" value="RNA-binding S4 domain"/>
    <property type="match status" value="1"/>
</dbReference>
<evidence type="ECO:0000256" key="4">
    <source>
        <dbReference type="ARBA" id="ARBA00022840"/>
    </source>
</evidence>
<dbReference type="PROSITE" id="PS50889">
    <property type="entry name" value="S4"/>
    <property type="match status" value="1"/>
</dbReference>
<reference evidence="13" key="1">
    <citation type="submission" date="2019-03" db="EMBL/GenBank/DDBJ databases">
        <title>Long read genome sequence of the mycoparasitic Pythium oligandrum ATCC 38472 isolated from sugarbeet rhizosphere.</title>
        <authorList>
            <person name="Gaulin E."/>
        </authorList>
    </citation>
    <scope>NUCLEOTIDE SEQUENCE</scope>
    <source>
        <strain evidence="13">ATCC 38472_TT</strain>
    </source>
</reference>
<dbReference type="OrthoDB" id="337870at2759"/>
<dbReference type="GO" id="GO:0003723">
    <property type="term" value="F:RNA binding"/>
    <property type="evidence" value="ECO:0007669"/>
    <property type="project" value="UniProtKB-KW"/>
</dbReference>
<keyword evidence="4 11" id="KW-0067">ATP-binding</keyword>
<dbReference type="EC" id="6.1.1.1" evidence="1 11"/>
<comment type="similarity">
    <text evidence="11">Belongs to the class-I aminoacyl-tRNA synthetase family.</text>
</comment>
<dbReference type="InterPro" id="IPR002307">
    <property type="entry name" value="Tyr-tRNA-ligase"/>
</dbReference>
<evidence type="ECO:0000313" key="14">
    <source>
        <dbReference type="Proteomes" id="UP000794436"/>
    </source>
</evidence>
<feature type="domain" description="RNA-binding S4" evidence="12">
    <location>
        <begin position="368"/>
        <end position="429"/>
    </location>
</feature>
<dbReference type="NCBIfam" id="TIGR00234">
    <property type="entry name" value="tyrS"/>
    <property type="match status" value="1"/>
</dbReference>
<dbReference type="GO" id="GO:0004831">
    <property type="term" value="F:tyrosine-tRNA ligase activity"/>
    <property type="evidence" value="ECO:0007669"/>
    <property type="project" value="UniProtKB-EC"/>
</dbReference>
<dbReference type="GO" id="GO:0005739">
    <property type="term" value="C:mitochondrion"/>
    <property type="evidence" value="ECO:0007669"/>
    <property type="project" value="TreeGrafter"/>
</dbReference>
<keyword evidence="3 11" id="KW-0547">Nucleotide-binding</keyword>
<keyword evidence="6 11" id="KW-0648">Protein biosynthesis</keyword>
<protein>
    <recommendedName>
        <fullName evidence="1 11">Tyrosine--tRNA ligase</fullName>
        <ecNumber evidence="1 11">6.1.1.1</ecNumber>
    </recommendedName>
    <alternativeName>
        <fullName evidence="8 11">Tyrosyl-tRNA synthetase</fullName>
    </alternativeName>
</protein>
<dbReference type="HAMAP" id="MF_02006">
    <property type="entry name" value="Tyr_tRNA_synth_type1"/>
    <property type="match status" value="1"/>
</dbReference>
<evidence type="ECO:0000259" key="12">
    <source>
        <dbReference type="SMART" id="SM00363"/>
    </source>
</evidence>
<accession>A0A8K1FCG7</accession>
<dbReference type="Gene3D" id="1.10.240.10">
    <property type="entry name" value="Tyrosyl-Transfer RNA Synthetase"/>
    <property type="match status" value="1"/>
</dbReference>
<dbReference type="FunFam" id="3.10.290.10:FF:000014">
    <property type="entry name" value="Tyrosine--tRNA ligase"/>
    <property type="match status" value="1"/>
</dbReference>
<evidence type="ECO:0000256" key="11">
    <source>
        <dbReference type="RuleBase" id="RU361234"/>
    </source>
</evidence>
<dbReference type="InterPro" id="IPR002942">
    <property type="entry name" value="S4_RNA-bd"/>
</dbReference>
<dbReference type="GO" id="GO:0006437">
    <property type="term" value="P:tyrosyl-tRNA aminoacylation"/>
    <property type="evidence" value="ECO:0007669"/>
    <property type="project" value="InterPro"/>
</dbReference>
<dbReference type="AlphaFoldDB" id="A0A8K1FCG7"/>
<dbReference type="SMART" id="SM00363">
    <property type="entry name" value="S4"/>
    <property type="match status" value="1"/>
</dbReference>
<dbReference type="Pfam" id="PF22421">
    <property type="entry name" value="SYY_C-terminal"/>
    <property type="match status" value="1"/>
</dbReference>
<keyword evidence="14" id="KW-1185">Reference proteome</keyword>
<dbReference type="GO" id="GO:0005524">
    <property type="term" value="F:ATP binding"/>
    <property type="evidence" value="ECO:0007669"/>
    <property type="project" value="UniProtKB-KW"/>
</dbReference>
<evidence type="ECO:0000256" key="1">
    <source>
        <dbReference type="ARBA" id="ARBA00013160"/>
    </source>
</evidence>
<comment type="caution">
    <text evidence="13">The sequence shown here is derived from an EMBL/GenBank/DDBJ whole genome shotgun (WGS) entry which is preliminary data.</text>
</comment>
<dbReference type="SUPFAM" id="SSF52374">
    <property type="entry name" value="Nucleotidylyl transferase"/>
    <property type="match status" value="1"/>
</dbReference>
<dbReference type="FunFam" id="1.10.240.10:FF:000001">
    <property type="entry name" value="Tyrosine--tRNA ligase"/>
    <property type="match status" value="1"/>
</dbReference>
<dbReference type="InterPro" id="IPR036986">
    <property type="entry name" value="S4_RNA-bd_sf"/>
</dbReference>
<comment type="catalytic activity">
    <reaction evidence="9 11">
        <text>tRNA(Tyr) + L-tyrosine + ATP = L-tyrosyl-tRNA(Tyr) + AMP + diphosphate + H(+)</text>
        <dbReference type="Rhea" id="RHEA:10220"/>
        <dbReference type="Rhea" id="RHEA-COMP:9706"/>
        <dbReference type="Rhea" id="RHEA-COMP:9707"/>
        <dbReference type="ChEBI" id="CHEBI:15378"/>
        <dbReference type="ChEBI" id="CHEBI:30616"/>
        <dbReference type="ChEBI" id="CHEBI:33019"/>
        <dbReference type="ChEBI" id="CHEBI:58315"/>
        <dbReference type="ChEBI" id="CHEBI:78442"/>
        <dbReference type="ChEBI" id="CHEBI:78536"/>
        <dbReference type="ChEBI" id="CHEBI:456215"/>
        <dbReference type="EC" id="6.1.1.1"/>
    </reaction>
</comment>
<evidence type="ECO:0000256" key="7">
    <source>
        <dbReference type="ARBA" id="ARBA00023146"/>
    </source>
</evidence>
<evidence type="ECO:0000256" key="2">
    <source>
        <dbReference type="ARBA" id="ARBA00022598"/>
    </source>
</evidence>
<dbReference type="SUPFAM" id="SSF55174">
    <property type="entry name" value="Alpha-L RNA-binding motif"/>
    <property type="match status" value="1"/>
</dbReference>
<dbReference type="InterPro" id="IPR014729">
    <property type="entry name" value="Rossmann-like_a/b/a_fold"/>
</dbReference>
<dbReference type="CDD" id="cd00165">
    <property type="entry name" value="S4"/>
    <property type="match status" value="1"/>
</dbReference>
<dbReference type="GO" id="GO:0005829">
    <property type="term" value="C:cytosol"/>
    <property type="evidence" value="ECO:0007669"/>
    <property type="project" value="TreeGrafter"/>
</dbReference>
<evidence type="ECO:0000256" key="6">
    <source>
        <dbReference type="ARBA" id="ARBA00022917"/>
    </source>
</evidence>
<keyword evidence="5 10" id="KW-0694">RNA-binding</keyword>